<sequence length="51" mass="5664">MSNQIVNNKNRINKNNDIQNAEASINKKTQVNSLVQRIANGESGVVLEEIL</sequence>
<dbReference type="AlphaFoldDB" id="A0A1G7XH68"/>
<evidence type="ECO:0000313" key="2">
    <source>
        <dbReference type="Proteomes" id="UP000198854"/>
    </source>
</evidence>
<organism evidence="1 2">
    <name type="scientific">Vibrio xiamenensis</name>
    <dbReference type="NCBI Taxonomy" id="861298"/>
    <lineage>
        <taxon>Bacteria</taxon>
        <taxon>Pseudomonadati</taxon>
        <taxon>Pseudomonadota</taxon>
        <taxon>Gammaproteobacteria</taxon>
        <taxon>Vibrionales</taxon>
        <taxon>Vibrionaceae</taxon>
        <taxon>Vibrio</taxon>
    </lineage>
</organism>
<dbReference type="RefSeq" id="WP_176765514.1">
    <property type="nucleotide sequence ID" value="NZ_FNDD01000003.1"/>
</dbReference>
<name>A0A1G7XH68_9VIBR</name>
<evidence type="ECO:0000313" key="1">
    <source>
        <dbReference type="EMBL" id="SDG83466.1"/>
    </source>
</evidence>
<reference evidence="1 2" key="1">
    <citation type="submission" date="2016-10" db="EMBL/GenBank/DDBJ databases">
        <authorList>
            <person name="de Groot N.N."/>
        </authorList>
    </citation>
    <scope>NUCLEOTIDE SEQUENCE [LARGE SCALE GENOMIC DNA]</scope>
    <source>
        <strain evidence="1 2">CGMCC 1.10228</strain>
    </source>
</reference>
<keyword evidence="2" id="KW-1185">Reference proteome</keyword>
<gene>
    <name evidence="1" type="ORF">SAMN04488136_103161</name>
</gene>
<dbReference type="Proteomes" id="UP000198854">
    <property type="component" value="Unassembled WGS sequence"/>
</dbReference>
<accession>A0A1G7XH68</accession>
<protein>
    <submittedName>
        <fullName evidence="1">Uncharacterized protein</fullName>
    </submittedName>
</protein>
<dbReference type="EMBL" id="FNDD01000003">
    <property type="protein sequence ID" value="SDG83466.1"/>
    <property type="molecule type" value="Genomic_DNA"/>
</dbReference>
<proteinExistence type="predicted"/>